<reference evidence="5" key="1">
    <citation type="journal article" date="2018" name="Nat. Microbiol.">
        <title>Leveraging single-cell genomics to expand the fungal tree of life.</title>
        <authorList>
            <person name="Ahrendt S.R."/>
            <person name="Quandt C.A."/>
            <person name="Ciobanu D."/>
            <person name="Clum A."/>
            <person name="Salamov A."/>
            <person name="Andreopoulos B."/>
            <person name="Cheng J.F."/>
            <person name="Woyke T."/>
            <person name="Pelin A."/>
            <person name="Henrissat B."/>
            <person name="Reynolds N.K."/>
            <person name="Benny G.L."/>
            <person name="Smith M.E."/>
            <person name="James T.Y."/>
            <person name="Grigoriev I.V."/>
        </authorList>
    </citation>
    <scope>NUCLEOTIDE SEQUENCE [LARGE SCALE GENOMIC DNA]</scope>
    <source>
        <strain evidence="5">RSA 468</strain>
    </source>
</reference>
<keyword evidence="5" id="KW-1185">Reference proteome</keyword>
<gene>
    <name evidence="4" type="ORF">BJ085DRAFT_41898</name>
</gene>
<accession>A0A4Q0A171</accession>
<dbReference type="Pfam" id="PF06201">
    <property type="entry name" value="PITH"/>
    <property type="match status" value="1"/>
</dbReference>
<dbReference type="STRING" id="215637.A0A4Q0A171"/>
<dbReference type="GO" id="GO:0005737">
    <property type="term" value="C:cytoplasm"/>
    <property type="evidence" value="ECO:0007669"/>
    <property type="project" value="UniProtKB-ARBA"/>
</dbReference>
<feature type="domain" description="PITH" evidence="3">
    <location>
        <begin position="18"/>
        <end position="192"/>
    </location>
</feature>
<dbReference type="InterPro" id="IPR010400">
    <property type="entry name" value="PITH_dom"/>
</dbReference>
<sequence length="211" mass="24003">MIHSHGHGHGHDHDHDHSHDLEPALKDSLYSKIDIDNVRGYNESDTGAAKGIIKPWHQRKERTPCLESDCDEQLIVFIPLTGMAKIKSILLIGGPGAQSPAKLKVFINSDDIDFDNVEDRTCTQEWDLIEDSGKDVVEYHTRITKFGNVRSLTLYFPENFGEDTTRLQYIGLTGEWTELRDEPLLTVYELKPNMADHKVPGDESRVHQNIF</sequence>
<comment type="similarity">
    <text evidence="1">Belongs to the PITHD1 family.</text>
</comment>
<dbReference type="Proteomes" id="UP000268162">
    <property type="component" value="Unassembled WGS sequence"/>
</dbReference>
<dbReference type="InterPro" id="IPR008979">
    <property type="entry name" value="Galactose-bd-like_sf"/>
</dbReference>
<dbReference type="PANTHER" id="PTHR12175:SF1">
    <property type="entry name" value="PITH DOMAIN-CONTAINING PROTEIN 1"/>
    <property type="match status" value="1"/>
</dbReference>
<dbReference type="PROSITE" id="PS51532">
    <property type="entry name" value="PITH"/>
    <property type="match status" value="1"/>
</dbReference>
<protein>
    <submittedName>
        <fullName evidence="4">Galactose-binding domain-like protein</fullName>
    </submittedName>
</protein>
<dbReference type="SUPFAM" id="SSF49785">
    <property type="entry name" value="Galactose-binding domain-like"/>
    <property type="match status" value="1"/>
</dbReference>
<evidence type="ECO:0000313" key="4">
    <source>
        <dbReference type="EMBL" id="RKP39774.1"/>
    </source>
</evidence>
<feature type="region of interest" description="Disordered" evidence="2">
    <location>
        <begin position="1"/>
        <end position="21"/>
    </location>
</feature>
<name>A0A4Q0A171_9FUNG</name>
<evidence type="ECO:0000256" key="1">
    <source>
        <dbReference type="ARBA" id="ARBA00025788"/>
    </source>
</evidence>
<feature type="compositionally biased region" description="Basic and acidic residues" evidence="2">
    <location>
        <begin position="9"/>
        <end position="21"/>
    </location>
</feature>
<dbReference type="GO" id="GO:0005634">
    <property type="term" value="C:nucleus"/>
    <property type="evidence" value="ECO:0007669"/>
    <property type="project" value="TreeGrafter"/>
</dbReference>
<evidence type="ECO:0000256" key="2">
    <source>
        <dbReference type="SAM" id="MobiDB-lite"/>
    </source>
</evidence>
<dbReference type="InterPro" id="IPR045099">
    <property type="entry name" value="PITH1-like"/>
</dbReference>
<dbReference type="AlphaFoldDB" id="A0A4Q0A171"/>
<proteinExistence type="inferred from homology"/>
<dbReference type="EMBL" id="ML002245">
    <property type="protein sequence ID" value="RKP39774.1"/>
    <property type="molecule type" value="Genomic_DNA"/>
</dbReference>
<evidence type="ECO:0000313" key="5">
    <source>
        <dbReference type="Proteomes" id="UP000268162"/>
    </source>
</evidence>
<dbReference type="Gene3D" id="2.60.120.470">
    <property type="entry name" value="PITH domain"/>
    <property type="match status" value="1"/>
</dbReference>
<evidence type="ECO:0000259" key="3">
    <source>
        <dbReference type="PROSITE" id="PS51532"/>
    </source>
</evidence>
<dbReference type="InterPro" id="IPR037047">
    <property type="entry name" value="PITH_dom_sf"/>
</dbReference>
<dbReference type="PANTHER" id="PTHR12175">
    <property type="entry name" value="AD039 HT014 THIOREDOXIN FAMILY TRP26"/>
    <property type="match status" value="1"/>
</dbReference>
<organism evidence="4 5">
    <name type="scientific">Dimargaris cristalligena</name>
    <dbReference type="NCBI Taxonomy" id="215637"/>
    <lineage>
        <taxon>Eukaryota</taxon>
        <taxon>Fungi</taxon>
        <taxon>Fungi incertae sedis</taxon>
        <taxon>Zoopagomycota</taxon>
        <taxon>Kickxellomycotina</taxon>
        <taxon>Dimargaritomycetes</taxon>
        <taxon>Dimargaritales</taxon>
        <taxon>Dimargaritaceae</taxon>
        <taxon>Dimargaris</taxon>
    </lineage>
</organism>